<evidence type="ECO:0000313" key="1">
    <source>
        <dbReference type="EMBL" id="CAG6650145.1"/>
    </source>
</evidence>
<dbReference type="AlphaFoldDB" id="A0A8D8RI53"/>
<accession>A0A8D8RI53</accession>
<dbReference type="EMBL" id="HBUF01161033">
    <property type="protein sequence ID" value="CAG6650145.1"/>
    <property type="molecule type" value="Transcribed_RNA"/>
</dbReference>
<proteinExistence type="predicted"/>
<organism evidence="1">
    <name type="scientific">Cacopsylla melanoneura</name>
    <dbReference type="NCBI Taxonomy" id="428564"/>
    <lineage>
        <taxon>Eukaryota</taxon>
        <taxon>Metazoa</taxon>
        <taxon>Ecdysozoa</taxon>
        <taxon>Arthropoda</taxon>
        <taxon>Hexapoda</taxon>
        <taxon>Insecta</taxon>
        <taxon>Pterygota</taxon>
        <taxon>Neoptera</taxon>
        <taxon>Paraneoptera</taxon>
        <taxon>Hemiptera</taxon>
        <taxon>Sternorrhyncha</taxon>
        <taxon>Psylloidea</taxon>
        <taxon>Psyllidae</taxon>
        <taxon>Psyllinae</taxon>
        <taxon>Cacopsylla</taxon>
    </lineage>
</organism>
<protein>
    <submittedName>
        <fullName evidence="1">Uncharacterized protein</fullName>
    </submittedName>
</protein>
<name>A0A8D8RI53_9HEMI</name>
<sequence length="128" mass="14456">MVALLQQDVNNLAFSNLQQATTQDTQLNKRVTLQPLVAMHPHKQATLHNLVSTPLEQQALVIHPHKQATLHNLVSTPLEQQALVIHPFHPHKQVTLHNLVPTPELRPLAIHPKKHTILVVLQDINLIF</sequence>
<reference evidence="1" key="1">
    <citation type="submission" date="2021-05" db="EMBL/GenBank/DDBJ databases">
        <authorList>
            <person name="Alioto T."/>
            <person name="Alioto T."/>
            <person name="Gomez Garrido J."/>
        </authorList>
    </citation>
    <scope>NUCLEOTIDE SEQUENCE</scope>
</reference>